<evidence type="ECO:0000313" key="2">
    <source>
        <dbReference type="Proteomes" id="UP000242188"/>
    </source>
</evidence>
<proteinExistence type="predicted"/>
<sequence length="99" mass="11147">MHEEVTSFWHRGRNSHIFYSNLPPQQCSKSINDKTFDKQTGGNSPLYPVMSTGVSSLQQTCQIEGTSSTYLYNIRQSGHLESEYQDMYGNVGIGSNIHV</sequence>
<name>A0A210QHE2_MIZYE</name>
<dbReference type="Proteomes" id="UP000242188">
    <property type="component" value="Unassembled WGS sequence"/>
</dbReference>
<reference evidence="1 2" key="1">
    <citation type="journal article" date="2017" name="Nat. Ecol. Evol.">
        <title>Scallop genome provides insights into evolution of bilaterian karyotype and development.</title>
        <authorList>
            <person name="Wang S."/>
            <person name="Zhang J."/>
            <person name="Jiao W."/>
            <person name="Li J."/>
            <person name="Xun X."/>
            <person name="Sun Y."/>
            <person name="Guo X."/>
            <person name="Huan P."/>
            <person name="Dong B."/>
            <person name="Zhang L."/>
            <person name="Hu X."/>
            <person name="Sun X."/>
            <person name="Wang J."/>
            <person name="Zhao C."/>
            <person name="Wang Y."/>
            <person name="Wang D."/>
            <person name="Huang X."/>
            <person name="Wang R."/>
            <person name="Lv J."/>
            <person name="Li Y."/>
            <person name="Zhang Z."/>
            <person name="Liu B."/>
            <person name="Lu W."/>
            <person name="Hui Y."/>
            <person name="Liang J."/>
            <person name="Zhou Z."/>
            <person name="Hou R."/>
            <person name="Li X."/>
            <person name="Liu Y."/>
            <person name="Li H."/>
            <person name="Ning X."/>
            <person name="Lin Y."/>
            <person name="Zhao L."/>
            <person name="Xing Q."/>
            <person name="Dou J."/>
            <person name="Li Y."/>
            <person name="Mao J."/>
            <person name="Guo H."/>
            <person name="Dou H."/>
            <person name="Li T."/>
            <person name="Mu C."/>
            <person name="Jiang W."/>
            <person name="Fu Q."/>
            <person name="Fu X."/>
            <person name="Miao Y."/>
            <person name="Liu J."/>
            <person name="Yu Q."/>
            <person name="Li R."/>
            <person name="Liao H."/>
            <person name="Li X."/>
            <person name="Kong Y."/>
            <person name="Jiang Z."/>
            <person name="Chourrout D."/>
            <person name="Li R."/>
            <person name="Bao Z."/>
        </authorList>
    </citation>
    <scope>NUCLEOTIDE SEQUENCE [LARGE SCALE GENOMIC DNA]</scope>
    <source>
        <strain evidence="1 2">PY_sf001</strain>
    </source>
</reference>
<gene>
    <name evidence="1" type="ORF">KP79_PYT01242</name>
</gene>
<organism evidence="1 2">
    <name type="scientific">Mizuhopecten yessoensis</name>
    <name type="common">Japanese scallop</name>
    <name type="synonym">Patinopecten yessoensis</name>
    <dbReference type="NCBI Taxonomy" id="6573"/>
    <lineage>
        <taxon>Eukaryota</taxon>
        <taxon>Metazoa</taxon>
        <taxon>Spiralia</taxon>
        <taxon>Lophotrochozoa</taxon>
        <taxon>Mollusca</taxon>
        <taxon>Bivalvia</taxon>
        <taxon>Autobranchia</taxon>
        <taxon>Pteriomorphia</taxon>
        <taxon>Pectinida</taxon>
        <taxon>Pectinoidea</taxon>
        <taxon>Pectinidae</taxon>
        <taxon>Mizuhopecten</taxon>
    </lineage>
</organism>
<dbReference type="EMBL" id="NEDP02003660">
    <property type="protein sequence ID" value="OWF48147.1"/>
    <property type="molecule type" value="Genomic_DNA"/>
</dbReference>
<dbReference type="AlphaFoldDB" id="A0A210QHE2"/>
<accession>A0A210QHE2</accession>
<protein>
    <submittedName>
        <fullName evidence="1">Uncharacterized protein</fullName>
    </submittedName>
</protein>
<evidence type="ECO:0000313" key="1">
    <source>
        <dbReference type="EMBL" id="OWF48147.1"/>
    </source>
</evidence>
<comment type="caution">
    <text evidence="1">The sequence shown here is derived from an EMBL/GenBank/DDBJ whole genome shotgun (WGS) entry which is preliminary data.</text>
</comment>
<keyword evidence="2" id="KW-1185">Reference proteome</keyword>